<keyword evidence="6" id="KW-1185">Reference proteome</keyword>
<dbReference type="AlphaFoldDB" id="A0A8H3UH62"/>
<organism evidence="2 5">
    <name type="scientific">Venturia inaequalis</name>
    <name type="common">Apple scab fungus</name>
    <dbReference type="NCBI Taxonomy" id="5025"/>
    <lineage>
        <taxon>Eukaryota</taxon>
        <taxon>Fungi</taxon>
        <taxon>Dikarya</taxon>
        <taxon>Ascomycota</taxon>
        <taxon>Pezizomycotina</taxon>
        <taxon>Dothideomycetes</taxon>
        <taxon>Pleosporomycetidae</taxon>
        <taxon>Venturiales</taxon>
        <taxon>Venturiaceae</taxon>
        <taxon>Venturia</taxon>
    </lineage>
</organism>
<protein>
    <submittedName>
        <fullName evidence="2">Uncharacterized protein</fullName>
    </submittedName>
</protein>
<comment type="caution">
    <text evidence="2">The sequence shown here is derived from an EMBL/GenBank/DDBJ whole genome shotgun (WGS) entry which is preliminary data.</text>
</comment>
<gene>
    <name evidence="3" type="ORF">BLS_001967</name>
    <name evidence="4" type="ORF">EG327_004433</name>
    <name evidence="2" type="ORF">EG328_006144</name>
</gene>
<dbReference type="Proteomes" id="UP000447873">
    <property type="component" value="Unassembled WGS sequence"/>
</dbReference>
<keyword evidence="1" id="KW-0732">Signal</keyword>
<dbReference type="Proteomes" id="UP000433883">
    <property type="component" value="Unassembled WGS sequence"/>
</dbReference>
<dbReference type="EMBL" id="WNWR01000264">
    <property type="protein sequence ID" value="KAE9986183.1"/>
    <property type="molecule type" value="Genomic_DNA"/>
</dbReference>
<accession>A0A8H3UH62</accession>
<evidence type="ECO:0000313" key="4">
    <source>
        <dbReference type="EMBL" id="KAE9986183.1"/>
    </source>
</evidence>
<evidence type="ECO:0000256" key="1">
    <source>
        <dbReference type="SAM" id="SignalP"/>
    </source>
</evidence>
<proteinExistence type="predicted"/>
<evidence type="ECO:0000313" key="3">
    <source>
        <dbReference type="EMBL" id="KAE9984592.1"/>
    </source>
</evidence>
<name>A0A8H3UH62_VENIN</name>
<evidence type="ECO:0000313" key="2">
    <source>
        <dbReference type="EMBL" id="KAE9970607.1"/>
    </source>
</evidence>
<reference evidence="2 5" key="1">
    <citation type="submission" date="2018-12" db="EMBL/GenBank/DDBJ databases">
        <title>Venturia inaequalis Genome Resource.</title>
        <authorList>
            <person name="Lichtner F.J."/>
        </authorList>
    </citation>
    <scope>NUCLEOTIDE SEQUENCE [LARGE SCALE GENOMIC DNA]</scope>
    <source>
        <strain evidence="2 5">120213</strain>
        <strain evidence="3">Bline_iso_100314</strain>
        <strain evidence="4 6">DMI_063113</strain>
    </source>
</reference>
<dbReference type="OrthoDB" id="5419608at2759"/>
<sequence>MHLQTPFLLLAFSTLNPTYAALTTKESGFAFVPMGTSIPPQITNPSQLSAAVSRISAYQTSLTAQSQYTSVGSIIASAIDKNDNAGVEATTTVWEPATTYFGVPSGASWYSGLPADVKGYLSSVASVESRLATGNGACPTGRGVVGVGMAAVVGGLGAVLAM</sequence>
<feature type="chain" id="PRO_5044690587" evidence="1">
    <location>
        <begin position="21"/>
        <end position="162"/>
    </location>
</feature>
<evidence type="ECO:0000313" key="5">
    <source>
        <dbReference type="Proteomes" id="UP000447873"/>
    </source>
</evidence>
<feature type="signal peptide" evidence="1">
    <location>
        <begin position="1"/>
        <end position="20"/>
    </location>
</feature>
<evidence type="ECO:0000313" key="6">
    <source>
        <dbReference type="Proteomes" id="UP000490939"/>
    </source>
</evidence>
<dbReference type="EMBL" id="WNWQ01000015">
    <property type="protein sequence ID" value="KAE9984592.1"/>
    <property type="molecule type" value="Genomic_DNA"/>
</dbReference>
<dbReference type="EMBL" id="WNWS01000325">
    <property type="protein sequence ID" value="KAE9970607.1"/>
    <property type="molecule type" value="Genomic_DNA"/>
</dbReference>
<dbReference type="Proteomes" id="UP000490939">
    <property type="component" value="Unassembled WGS sequence"/>
</dbReference>